<feature type="domain" description="Cyclic nucleotide-binding" evidence="10">
    <location>
        <begin position="406"/>
        <end position="520"/>
    </location>
</feature>
<keyword evidence="6 9" id="KW-0472">Membrane</keyword>
<keyword evidence="2" id="KW-0813">Transport</keyword>
<evidence type="ECO:0000256" key="4">
    <source>
        <dbReference type="ARBA" id="ARBA00022989"/>
    </source>
</evidence>
<dbReference type="GO" id="GO:0005223">
    <property type="term" value="F:intracellularly cGMP-activated cation channel activity"/>
    <property type="evidence" value="ECO:0007669"/>
    <property type="project" value="TreeGrafter"/>
</dbReference>
<keyword evidence="7" id="KW-1071">Ligand-gated ion channel</keyword>
<evidence type="ECO:0000256" key="8">
    <source>
        <dbReference type="ARBA" id="ARBA00023303"/>
    </source>
</evidence>
<dbReference type="Gene3D" id="1.10.287.630">
    <property type="entry name" value="Helix hairpin bin"/>
    <property type="match status" value="1"/>
</dbReference>
<dbReference type="GO" id="GO:0044877">
    <property type="term" value="F:protein-containing complex binding"/>
    <property type="evidence" value="ECO:0007669"/>
    <property type="project" value="TreeGrafter"/>
</dbReference>
<dbReference type="Gene3D" id="1.10.287.70">
    <property type="match status" value="1"/>
</dbReference>
<dbReference type="GO" id="GO:0030553">
    <property type="term" value="F:cGMP binding"/>
    <property type="evidence" value="ECO:0007669"/>
    <property type="project" value="TreeGrafter"/>
</dbReference>
<organism evidence="11 12">
    <name type="scientific">Romanomermis culicivorax</name>
    <name type="common">Nematode worm</name>
    <dbReference type="NCBI Taxonomy" id="13658"/>
    <lineage>
        <taxon>Eukaryota</taxon>
        <taxon>Metazoa</taxon>
        <taxon>Ecdysozoa</taxon>
        <taxon>Nematoda</taxon>
        <taxon>Enoplea</taxon>
        <taxon>Dorylaimia</taxon>
        <taxon>Mermithida</taxon>
        <taxon>Mermithoidea</taxon>
        <taxon>Mermithidae</taxon>
        <taxon>Romanomermis</taxon>
    </lineage>
</organism>
<evidence type="ECO:0000256" key="9">
    <source>
        <dbReference type="SAM" id="Phobius"/>
    </source>
</evidence>
<dbReference type="Pfam" id="PF00027">
    <property type="entry name" value="cNMP_binding"/>
    <property type="match status" value="1"/>
</dbReference>
<evidence type="ECO:0000256" key="3">
    <source>
        <dbReference type="ARBA" id="ARBA00022692"/>
    </source>
</evidence>
<accession>A0A915KZJ2</accession>
<dbReference type="GO" id="GO:0005886">
    <property type="term" value="C:plasma membrane"/>
    <property type="evidence" value="ECO:0007669"/>
    <property type="project" value="TreeGrafter"/>
</dbReference>
<dbReference type="FunFam" id="2.60.120.10:FF:000002">
    <property type="entry name" value="Cyclic nucleotide gated channel alpha 1a"/>
    <property type="match status" value="1"/>
</dbReference>
<dbReference type="InterPro" id="IPR018490">
    <property type="entry name" value="cNMP-bd_dom_sf"/>
</dbReference>
<dbReference type="OMA" id="INDWAHY"/>
<dbReference type="PANTHER" id="PTHR45638:SF11">
    <property type="entry name" value="CYCLIC NUCLEOTIDE-GATED CATION CHANNEL SUBUNIT A"/>
    <property type="match status" value="1"/>
</dbReference>
<dbReference type="PANTHER" id="PTHR45638">
    <property type="entry name" value="CYCLIC NUCLEOTIDE-GATED CATION CHANNEL SUBUNIT A"/>
    <property type="match status" value="1"/>
</dbReference>
<evidence type="ECO:0000256" key="7">
    <source>
        <dbReference type="ARBA" id="ARBA00023286"/>
    </source>
</evidence>
<dbReference type="SMART" id="SM00100">
    <property type="entry name" value="cNMP"/>
    <property type="match status" value="1"/>
</dbReference>
<dbReference type="SUPFAM" id="SSF81324">
    <property type="entry name" value="Voltage-gated potassium channels"/>
    <property type="match status" value="1"/>
</dbReference>
<keyword evidence="5" id="KW-0406">Ion transport</keyword>
<sequence length="601" mass="69483">MPGEEVSQFKCSEKRHSTMNLTKAVNNPSELAAHVISSFIFLSFIDPDCRFYYLWSALLSLTVAYNTVFIIARCTFNDLQTICKIWWFILDYLCDFLYVLDILFFEVRKAYFENGLLVTDRETLAVRYLTSHNFLVDFVSILPTDFFYLALSTDHVWLRFNRVLRFRRLTEFCDRFQLKTSCPNAYRIAVMFVLIFLLFHWNACFFFLMSRIYGFGTDEWVFGYDRILDIPHRCGDLVNGANATAVALNQEIITNPENAIETCYFIPISNLTKQYLQSFYFSALTLTTVNNQPVPQTNFQFCFVLVDIISGMLLSAVIVGAIGNIITEMNVNEYQFNERLDGIKQFMEHRDVGAALKRRIIKWFAYVRAEEKLMIEEDQLLNFLPDKLKVDLAFEAHIDILRRVTIFQDCEPGLLQELVLKFKLNVYSPGDYVCRKGDVGREMYIVKKGSLNVVGEDGKIVFATIKEGSVFGELSVLNIPGNKTGNRRSASVRSFGYSNLFELSKDDLWDTLREYPDAKRILIDKGRAILKKDNLLDESVPIEEIDQETLNHKLFRLEKAVHGLEETLDIFAKGFEEDTVMAKKKITSMERIVIALEIFGK</sequence>
<comment type="subcellular location">
    <subcellularLocation>
        <location evidence="1">Membrane</location>
        <topology evidence="1">Multi-pass membrane protein</topology>
    </subcellularLocation>
</comment>
<dbReference type="GO" id="GO:0005222">
    <property type="term" value="F:intracellularly cAMP-activated cation channel activity"/>
    <property type="evidence" value="ECO:0007669"/>
    <property type="project" value="TreeGrafter"/>
</dbReference>
<dbReference type="PROSITE" id="PS00888">
    <property type="entry name" value="CNMP_BINDING_1"/>
    <property type="match status" value="1"/>
</dbReference>
<dbReference type="PROSITE" id="PS50042">
    <property type="entry name" value="CNMP_BINDING_3"/>
    <property type="match status" value="1"/>
</dbReference>
<evidence type="ECO:0000256" key="6">
    <source>
        <dbReference type="ARBA" id="ARBA00023136"/>
    </source>
</evidence>
<reference evidence="12" key="1">
    <citation type="submission" date="2022-11" db="UniProtKB">
        <authorList>
            <consortium name="WormBaseParasite"/>
        </authorList>
    </citation>
    <scope>IDENTIFICATION</scope>
</reference>
<dbReference type="AlphaFoldDB" id="A0A915KZJ2"/>
<dbReference type="FunFam" id="1.10.287.630:FF:000001">
    <property type="entry name" value="Cyclic nucleotide-gated channel alpha 3"/>
    <property type="match status" value="1"/>
</dbReference>
<keyword evidence="4 9" id="KW-1133">Transmembrane helix</keyword>
<dbReference type="InterPro" id="IPR005821">
    <property type="entry name" value="Ion_trans_dom"/>
</dbReference>
<feature type="transmembrane region" description="Helical" evidence="9">
    <location>
        <begin position="185"/>
        <end position="208"/>
    </location>
</feature>
<evidence type="ECO:0000256" key="5">
    <source>
        <dbReference type="ARBA" id="ARBA00023065"/>
    </source>
</evidence>
<dbReference type="InterPro" id="IPR018488">
    <property type="entry name" value="cNMP-bd_CS"/>
</dbReference>
<dbReference type="InterPro" id="IPR050866">
    <property type="entry name" value="CNG_cation_channel"/>
</dbReference>
<dbReference type="PROSITE" id="PS00889">
    <property type="entry name" value="CNMP_BINDING_2"/>
    <property type="match status" value="1"/>
</dbReference>
<dbReference type="CDD" id="cd00038">
    <property type="entry name" value="CAP_ED"/>
    <property type="match status" value="1"/>
</dbReference>
<dbReference type="Pfam" id="PF16526">
    <property type="entry name" value="CLZ"/>
    <property type="match status" value="1"/>
</dbReference>
<feature type="transmembrane region" description="Helical" evidence="9">
    <location>
        <begin position="51"/>
        <end position="73"/>
    </location>
</feature>
<keyword evidence="11" id="KW-1185">Reference proteome</keyword>
<dbReference type="InterPro" id="IPR032406">
    <property type="entry name" value="CLZ_dom"/>
</dbReference>
<evidence type="ECO:0000259" key="10">
    <source>
        <dbReference type="PROSITE" id="PS50042"/>
    </source>
</evidence>
<keyword evidence="8" id="KW-0407">Ion channel</keyword>
<evidence type="ECO:0000256" key="2">
    <source>
        <dbReference type="ARBA" id="ARBA00022448"/>
    </source>
</evidence>
<feature type="transmembrane region" description="Helical" evidence="9">
    <location>
        <begin position="301"/>
        <end position="326"/>
    </location>
</feature>
<evidence type="ECO:0000256" key="1">
    <source>
        <dbReference type="ARBA" id="ARBA00004141"/>
    </source>
</evidence>
<protein>
    <submittedName>
        <fullName evidence="12">Cyclic nucleotide-binding domain-containing protein</fullName>
    </submittedName>
</protein>
<evidence type="ECO:0000313" key="12">
    <source>
        <dbReference type="WBParaSite" id="nRc.2.0.1.t44358-RA"/>
    </source>
</evidence>
<dbReference type="SUPFAM" id="SSF51206">
    <property type="entry name" value="cAMP-binding domain-like"/>
    <property type="match status" value="1"/>
</dbReference>
<dbReference type="WBParaSite" id="nRc.2.0.1.t44358-RA">
    <property type="protein sequence ID" value="nRc.2.0.1.t44358-RA"/>
    <property type="gene ID" value="nRc.2.0.1.g44358"/>
</dbReference>
<proteinExistence type="predicted"/>
<name>A0A915KZJ2_ROMCU</name>
<evidence type="ECO:0000313" key="11">
    <source>
        <dbReference type="Proteomes" id="UP000887565"/>
    </source>
</evidence>
<keyword evidence="3 9" id="KW-0812">Transmembrane</keyword>
<feature type="transmembrane region" description="Helical" evidence="9">
    <location>
        <begin position="85"/>
        <end position="105"/>
    </location>
</feature>
<dbReference type="InterPro" id="IPR000595">
    <property type="entry name" value="cNMP-bd_dom"/>
</dbReference>
<dbReference type="GO" id="GO:0017071">
    <property type="term" value="C:intracellular cyclic nucleotide activated cation channel complex"/>
    <property type="evidence" value="ECO:0007669"/>
    <property type="project" value="TreeGrafter"/>
</dbReference>
<dbReference type="Pfam" id="PF00520">
    <property type="entry name" value="Ion_trans"/>
    <property type="match status" value="1"/>
</dbReference>
<dbReference type="Proteomes" id="UP000887565">
    <property type="component" value="Unplaced"/>
</dbReference>
<dbReference type="Gene3D" id="2.60.120.10">
    <property type="entry name" value="Jelly Rolls"/>
    <property type="match status" value="1"/>
</dbReference>
<dbReference type="InterPro" id="IPR014710">
    <property type="entry name" value="RmlC-like_jellyroll"/>
</dbReference>